<name>A0A7J7HW37_CAMSI</name>
<gene>
    <name evidence="1" type="ORF">HYC85_003519</name>
</gene>
<dbReference type="PANTHER" id="PTHR31210">
    <property type="entry name" value="OS06G0731900 PROTEIN"/>
    <property type="match status" value="1"/>
</dbReference>
<dbReference type="EMBL" id="JACBKZ010000002">
    <property type="protein sequence ID" value="KAF5956294.1"/>
    <property type="molecule type" value="Genomic_DNA"/>
</dbReference>
<protein>
    <submittedName>
        <fullName evidence="1">Uncharacterized protein</fullName>
    </submittedName>
</protein>
<dbReference type="InterPro" id="IPR007877">
    <property type="entry name" value="DUF707"/>
</dbReference>
<sequence>MRRRTGTSLSKAQFRVFLVILRLLLLHILLSKSNLIYVPTIPVVQSLPPGIIESKSNFICKGYGVNPVRYVVQQNNCIVVLNFQDLKKKAKYLVTFTVGWDQRYNINAAINKDFQILLFHYDGQTSEWDEFEWSRRAIHVSVRKQTKWCYAKRFMHPDIVATYDYIFIWNEDLGVEHSMVKKWQCREANGFLLSRERMAVLPSDEWTLCFANVKGLCLPNYGCALPMPSSGDY</sequence>
<accession>A0A7J7HW37</accession>
<organism evidence="1 2">
    <name type="scientific">Camellia sinensis</name>
    <name type="common">Tea plant</name>
    <name type="synonym">Thea sinensis</name>
    <dbReference type="NCBI Taxonomy" id="4442"/>
    <lineage>
        <taxon>Eukaryota</taxon>
        <taxon>Viridiplantae</taxon>
        <taxon>Streptophyta</taxon>
        <taxon>Embryophyta</taxon>
        <taxon>Tracheophyta</taxon>
        <taxon>Spermatophyta</taxon>
        <taxon>Magnoliopsida</taxon>
        <taxon>eudicotyledons</taxon>
        <taxon>Gunneridae</taxon>
        <taxon>Pentapetalae</taxon>
        <taxon>asterids</taxon>
        <taxon>Ericales</taxon>
        <taxon>Theaceae</taxon>
        <taxon>Camellia</taxon>
    </lineage>
</organism>
<dbReference type="Pfam" id="PF05212">
    <property type="entry name" value="DUF707"/>
    <property type="match status" value="1"/>
</dbReference>
<dbReference type="Proteomes" id="UP000593564">
    <property type="component" value="Unassembled WGS sequence"/>
</dbReference>
<keyword evidence="2" id="KW-1185">Reference proteome</keyword>
<dbReference type="PANTHER" id="PTHR31210:SF43">
    <property type="entry name" value="STORAGE PROTEIN-RELATED"/>
    <property type="match status" value="1"/>
</dbReference>
<comment type="caution">
    <text evidence="1">The sequence shown here is derived from an EMBL/GenBank/DDBJ whole genome shotgun (WGS) entry which is preliminary data.</text>
</comment>
<dbReference type="AlphaFoldDB" id="A0A7J7HW37"/>
<reference evidence="1 2" key="2">
    <citation type="submission" date="2020-07" db="EMBL/GenBank/DDBJ databases">
        <title>Genome assembly of wild tea tree DASZ reveals pedigree and selection history of tea varieties.</title>
        <authorList>
            <person name="Zhang W."/>
        </authorList>
    </citation>
    <scope>NUCLEOTIDE SEQUENCE [LARGE SCALE GENOMIC DNA]</scope>
    <source>
        <strain evidence="2">cv. G240</strain>
        <tissue evidence="1">Leaf</tissue>
    </source>
</reference>
<evidence type="ECO:0000313" key="1">
    <source>
        <dbReference type="EMBL" id="KAF5956294.1"/>
    </source>
</evidence>
<proteinExistence type="predicted"/>
<evidence type="ECO:0000313" key="2">
    <source>
        <dbReference type="Proteomes" id="UP000593564"/>
    </source>
</evidence>
<reference evidence="2" key="1">
    <citation type="journal article" date="2020" name="Nat. Commun.">
        <title>Genome assembly of wild tea tree DASZ reveals pedigree and selection history of tea varieties.</title>
        <authorList>
            <person name="Zhang W."/>
            <person name="Zhang Y."/>
            <person name="Qiu H."/>
            <person name="Guo Y."/>
            <person name="Wan H."/>
            <person name="Zhang X."/>
            <person name="Scossa F."/>
            <person name="Alseekh S."/>
            <person name="Zhang Q."/>
            <person name="Wang P."/>
            <person name="Xu L."/>
            <person name="Schmidt M.H."/>
            <person name="Jia X."/>
            <person name="Li D."/>
            <person name="Zhu A."/>
            <person name="Guo F."/>
            <person name="Chen W."/>
            <person name="Ni D."/>
            <person name="Usadel B."/>
            <person name="Fernie A.R."/>
            <person name="Wen W."/>
        </authorList>
    </citation>
    <scope>NUCLEOTIDE SEQUENCE [LARGE SCALE GENOMIC DNA]</scope>
    <source>
        <strain evidence="2">cv. G240</strain>
    </source>
</reference>